<dbReference type="InterPro" id="IPR000994">
    <property type="entry name" value="Pept_M24"/>
</dbReference>
<dbReference type="EMBL" id="FTNO01000001">
    <property type="protein sequence ID" value="SIR10838.1"/>
    <property type="molecule type" value="Genomic_DNA"/>
</dbReference>
<keyword evidence="6" id="KW-0031">Aminopeptidase</keyword>
<dbReference type="SUPFAM" id="SSF55920">
    <property type="entry name" value="Creatinase/aminopeptidase"/>
    <property type="match status" value="1"/>
</dbReference>
<dbReference type="InterPro" id="IPR050659">
    <property type="entry name" value="Peptidase_M24B"/>
</dbReference>
<name>A0A1N6Y8D0_9EURY</name>
<keyword evidence="6" id="KW-0645">Protease</keyword>
<keyword evidence="7" id="KW-1185">Reference proteome</keyword>
<dbReference type="InterPro" id="IPR036005">
    <property type="entry name" value="Creatinase/aminopeptidase-like"/>
</dbReference>
<evidence type="ECO:0000313" key="7">
    <source>
        <dbReference type="Proteomes" id="UP000186914"/>
    </source>
</evidence>
<dbReference type="SUPFAM" id="SSF53092">
    <property type="entry name" value="Creatinase/prolidase N-terminal domain"/>
    <property type="match status" value="1"/>
</dbReference>
<keyword evidence="2" id="KW-0378">Hydrolase</keyword>
<keyword evidence="1 3" id="KW-0479">Metal-binding</keyword>
<feature type="domain" description="Creatinase N-terminal" evidence="5">
    <location>
        <begin position="6"/>
        <end position="127"/>
    </location>
</feature>
<proteinExistence type="inferred from homology"/>
<comment type="similarity">
    <text evidence="3">Belongs to the peptidase M24B family.</text>
</comment>
<gene>
    <name evidence="6" type="ORF">SAMN05421858_1452</name>
</gene>
<accession>A0A1N6Y8D0</accession>
<evidence type="ECO:0000259" key="5">
    <source>
        <dbReference type="Pfam" id="PF01321"/>
    </source>
</evidence>
<dbReference type="AlphaFoldDB" id="A0A1N6Y8D0"/>
<organism evidence="6 7">
    <name type="scientific">Haladaptatus litoreus</name>
    <dbReference type="NCBI Taxonomy" id="553468"/>
    <lineage>
        <taxon>Archaea</taxon>
        <taxon>Methanobacteriati</taxon>
        <taxon>Methanobacteriota</taxon>
        <taxon>Stenosarchaea group</taxon>
        <taxon>Halobacteria</taxon>
        <taxon>Halobacteriales</taxon>
        <taxon>Haladaptataceae</taxon>
        <taxon>Haladaptatus</taxon>
    </lineage>
</organism>
<evidence type="ECO:0000259" key="4">
    <source>
        <dbReference type="Pfam" id="PF00557"/>
    </source>
</evidence>
<dbReference type="Proteomes" id="UP000186914">
    <property type="component" value="Unassembled WGS sequence"/>
</dbReference>
<evidence type="ECO:0000256" key="3">
    <source>
        <dbReference type="RuleBase" id="RU000590"/>
    </source>
</evidence>
<dbReference type="InterPro" id="IPR029149">
    <property type="entry name" value="Creatin/AminoP/Spt16_N"/>
</dbReference>
<dbReference type="Gene3D" id="3.90.230.10">
    <property type="entry name" value="Creatinase/methionine aminopeptidase superfamily"/>
    <property type="match status" value="1"/>
</dbReference>
<sequence length="390" mass="42297">MEKDLSALDSALDSMGVDGFLIDAASSDSDQLYLSGFDAPDAFTTLYADGVHLLVSSLEYGRAKKESDAETVTRTAEYNFHEKVSEYGWKEAEMRILAEFLADRGVESVAVPERFPVGTADGLRDVGVSVSPEETDVITEIRATKTDEEIEHVRVAQKANEASMQAAEDLLSSATVEDGILYHDGEVLTSERVKEEIEVTLLRHGAALDETIVACGVDAADPHNRGSGPLKADEAIIIDIFPRDKASKYHADMTRTFVKGDPSDEMRARYNLTHEAFDAALEAVEPGATGTEVHDAVCDVYENAGYETLRSDSNTETGFIHSTGHGIGLDVHELPKVSPAGGELKPGHVITIEPGLYDPEVGGVRIEDLVVVTEDGYENLTDYPIEFVLD</sequence>
<dbReference type="RefSeq" id="WP_076429235.1">
    <property type="nucleotide sequence ID" value="NZ_FTNO01000001.1"/>
</dbReference>
<evidence type="ECO:0000256" key="2">
    <source>
        <dbReference type="ARBA" id="ARBA00022801"/>
    </source>
</evidence>
<dbReference type="PANTHER" id="PTHR46112:SF2">
    <property type="entry name" value="XAA-PRO AMINOPEPTIDASE P-RELATED"/>
    <property type="match status" value="1"/>
</dbReference>
<dbReference type="PROSITE" id="PS00491">
    <property type="entry name" value="PROLINE_PEPTIDASE"/>
    <property type="match status" value="1"/>
</dbReference>
<dbReference type="Pfam" id="PF01321">
    <property type="entry name" value="Creatinase_N"/>
    <property type="match status" value="1"/>
</dbReference>
<dbReference type="InterPro" id="IPR001131">
    <property type="entry name" value="Peptidase_M24B_aminopep-P_CS"/>
</dbReference>
<dbReference type="PANTHER" id="PTHR46112">
    <property type="entry name" value="AMINOPEPTIDASE"/>
    <property type="match status" value="1"/>
</dbReference>
<reference evidence="7" key="1">
    <citation type="submission" date="2017-01" db="EMBL/GenBank/DDBJ databases">
        <authorList>
            <person name="Varghese N."/>
            <person name="Submissions S."/>
        </authorList>
    </citation>
    <scope>NUCLEOTIDE SEQUENCE [LARGE SCALE GENOMIC DNA]</scope>
    <source>
        <strain evidence="7">CGMCC 1.7737</strain>
    </source>
</reference>
<dbReference type="InterPro" id="IPR000587">
    <property type="entry name" value="Creatinase_N"/>
</dbReference>
<dbReference type="OrthoDB" id="1346at2157"/>
<dbReference type="GO" id="GO:0046872">
    <property type="term" value="F:metal ion binding"/>
    <property type="evidence" value="ECO:0007669"/>
    <property type="project" value="UniProtKB-KW"/>
</dbReference>
<protein>
    <submittedName>
        <fullName evidence="6">Xaa-Pro aminopeptidase</fullName>
    </submittedName>
</protein>
<feature type="domain" description="Peptidase M24" evidence="4">
    <location>
        <begin position="152"/>
        <end position="374"/>
    </location>
</feature>
<evidence type="ECO:0000313" key="6">
    <source>
        <dbReference type="EMBL" id="SIR10838.1"/>
    </source>
</evidence>
<dbReference type="GO" id="GO:0004177">
    <property type="term" value="F:aminopeptidase activity"/>
    <property type="evidence" value="ECO:0007669"/>
    <property type="project" value="UniProtKB-KW"/>
</dbReference>
<dbReference type="Pfam" id="PF00557">
    <property type="entry name" value="Peptidase_M24"/>
    <property type="match status" value="1"/>
</dbReference>
<evidence type="ECO:0000256" key="1">
    <source>
        <dbReference type="ARBA" id="ARBA00022723"/>
    </source>
</evidence>
<dbReference type="Gene3D" id="3.40.350.10">
    <property type="entry name" value="Creatinase/prolidase N-terminal domain"/>
    <property type="match status" value="1"/>
</dbReference>